<feature type="compositionally biased region" description="Polar residues" evidence="1">
    <location>
        <begin position="564"/>
        <end position="578"/>
    </location>
</feature>
<proteinExistence type="predicted"/>
<feature type="compositionally biased region" description="Low complexity" evidence="1">
    <location>
        <begin position="514"/>
        <end position="525"/>
    </location>
</feature>
<feature type="compositionally biased region" description="Low complexity" evidence="1">
    <location>
        <begin position="196"/>
        <end position="208"/>
    </location>
</feature>
<feature type="transmembrane region" description="Helical" evidence="2">
    <location>
        <begin position="840"/>
        <end position="861"/>
    </location>
</feature>
<feature type="compositionally biased region" description="Polar residues" evidence="1">
    <location>
        <begin position="224"/>
        <end position="251"/>
    </location>
</feature>
<evidence type="ECO:0000256" key="1">
    <source>
        <dbReference type="SAM" id="MobiDB-lite"/>
    </source>
</evidence>
<gene>
    <name evidence="3" type="ORF">VTK73DRAFT_1981</name>
</gene>
<keyword evidence="4" id="KW-1185">Reference proteome</keyword>
<feature type="compositionally biased region" description="Polar residues" evidence="1">
    <location>
        <begin position="40"/>
        <end position="50"/>
    </location>
</feature>
<sequence>MSAPPSQRRPTPLHERSPSQNNALAIRIVPYSPPRLQPDGPNSSRQSSHTYAAGGSLAGSGNQPSSGENSSRTRGFNESHASSPGSALSASSSSSLPLAGQQGAGVSALKLVTGTLAESSKSPISPPGRQPWEPDSTQTQHHGQTATPNKPSTTGAGGAPLRPLSRRRNFVAVHSDKTFSLVRRDTPSESSRSLVSPQPSYSSRASSPHEQPSIDAWSEERLSSPFTGTNTTVPDRSFSPYSNPSAGSSATELAEDPDKSLPRDHRMIGGLRKVPGTPDLKVQTAHYSLPPASETLLAPLPEISASQEELVSLSRSLVPKASFASTDTASTTSETTNYKVYGHSPAQVSSDSLDPPISIHTNYEILGQSSPAVPFASSSPARSLDSDENYILHGDPSPSSLVSLPRKPRQTYSQESLIVPPLRPFRQRSNERLGYYKQRSRENIRARAGSIKSIKSIKSISSFLTQEAAHAFLAAPLLVNLQGSSTSHITPREVSSVEQGAQDSWEALQPFPGSSTTRRSRSATTNIATPQRLPMIESHPHQWSSQLSTVLSESEAESEAAHSRSVSYASTGTGNVQGQGHMRRSSAGWASSMHSRQLPSISSSLAGAQLEEVSSVEDTSASASRSESLERPQRTYSRTGNWGSRTVRDQDEHGDGLADLQQMAQRPSRLALSTFFNHSDSSGRNLHSSASSRANSFNSATIPAWAKVYYGSGERRFLAAPSISTTDAADSRPSSSAFHISGSPSAEHFPLSIYSPRRRANHVNPPTGQRPFSNSGSMDITGVPPTEDYGVFRSLRKKTSSIWSPHLRVDRRASRYSIWEPPSVTWSADSGLLGKRNAQVLLFTVGFVFPFAWMIAAFLPLPENAKQQMLEREHDQSQFGAVDSLHQVQLFDEARYESARWWRTVNRFMSIVGLLIIGAVAALVVIGLRRWTIHS</sequence>
<accession>A0ABR3X6N7</accession>
<feature type="compositionally biased region" description="Polar residues" evidence="1">
    <location>
        <begin position="541"/>
        <end position="551"/>
    </location>
</feature>
<evidence type="ECO:0000256" key="2">
    <source>
        <dbReference type="SAM" id="Phobius"/>
    </source>
</evidence>
<organism evidence="3 4">
    <name type="scientific">Phialemonium thermophilum</name>
    <dbReference type="NCBI Taxonomy" id="223376"/>
    <lineage>
        <taxon>Eukaryota</taxon>
        <taxon>Fungi</taxon>
        <taxon>Dikarya</taxon>
        <taxon>Ascomycota</taxon>
        <taxon>Pezizomycotina</taxon>
        <taxon>Sordariomycetes</taxon>
        <taxon>Sordariomycetidae</taxon>
        <taxon>Cephalothecales</taxon>
        <taxon>Cephalothecaceae</taxon>
        <taxon>Phialemonium</taxon>
    </lineage>
</organism>
<feature type="compositionally biased region" description="Polar residues" evidence="1">
    <location>
        <begin position="634"/>
        <end position="644"/>
    </location>
</feature>
<reference evidence="3 4" key="1">
    <citation type="journal article" date="2024" name="Commun. Biol.">
        <title>Comparative genomic analysis of thermophilic fungi reveals convergent evolutionary adaptations and gene losses.</title>
        <authorList>
            <person name="Steindorff A.S."/>
            <person name="Aguilar-Pontes M.V."/>
            <person name="Robinson A.J."/>
            <person name="Andreopoulos B."/>
            <person name="LaButti K."/>
            <person name="Kuo A."/>
            <person name="Mondo S."/>
            <person name="Riley R."/>
            <person name="Otillar R."/>
            <person name="Haridas S."/>
            <person name="Lipzen A."/>
            <person name="Grimwood J."/>
            <person name="Schmutz J."/>
            <person name="Clum A."/>
            <person name="Reid I.D."/>
            <person name="Moisan M.C."/>
            <person name="Butler G."/>
            <person name="Nguyen T.T.M."/>
            <person name="Dewar K."/>
            <person name="Conant G."/>
            <person name="Drula E."/>
            <person name="Henrissat B."/>
            <person name="Hansel C."/>
            <person name="Singer S."/>
            <person name="Hutchinson M.I."/>
            <person name="de Vries R.P."/>
            <person name="Natvig D.O."/>
            <person name="Powell A.J."/>
            <person name="Tsang A."/>
            <person name="Grigoriev I.V."/>
        </authorList>
    </citation>
    <scope>NUCLEOTIDE SEQUENCE [LARGE SCALE GENOMIC DNA]</scope>
    <source>
        <strain evidence="3 4">ATCC 24622</strain>
    </source>
</reference>
<feature type="region of interest" description="Disordered" evidence="1">
    <location>
        <begin position="116"/>
        <end position="262"/>
    </location>
</feature>
<comment type="caution">
    <text evidence="3">The sequence shown here is derived from an EMBL/GenBank/DDBJ whole genome shotgun (WGS) entry which is preliminary data.</text>
</comment>
<feature type="region of interest" description="Disordered" evidence="1">
    <location>
        <begin position="490"/>
        <end position="595"/>
    </location>
</feature>
<keyword evidence="2" id="KW-0812">Transmembrane</keyword>
<protein>
    <recommendedName>
        <fullName evidence="5">Serine-rich protein</fullName>
    </recommendedName>
</protein>
<dbReference type="Proteomes" id="UP001586593">
    <property type="component" value="Unassembled WGS sequence"/>
</dbReference>
<evidence type="ECO:0000313" key="4">
    <source>
        <dbReference type="Proteomes" id="UP001586593"/>
    </source>
</evidence>
<evidence type="ECO:0000313" key="3">
    <source>
        <dbReference type="EMBL" id="KAL1871591.1"/>
    </source>
</evidence>
<keyword evidence="2" id="KW-0472">Membrane</keyword>
<keyword evidence="2" id="KW-1133">Transmembrane helix</keyword>
<feature type="compositionally biased region" description="Basic and acidic residues" evidence="1">
    <location>
        <begin position="174"/>
        <end position="187"/>
    </location>
</feature>
<feature type="region of interest" description="Disordered" evidence="1">
    <location>
        <begin position="1"/>
        <end position="103"/>
    </location>
</feature>
<feature type="compositionally biased region" description="Polar residues" evidence="1">
    <location>
        <begin position="135"/>
        <end position="154"/>
    </location>
</feature>
<feature type="compositionally biased region" description="Polar residues" evidence="1">
    <location>
        <begin position="59"/>
        <end position="80"/>
    </location>
</feature>
<dbReference type="EMBL" id="JAZHXJ010000152">
    <property type="protein sequence ID" value="KAL1871591.1"/>
    <property type="molecule type" value="Genomic_DNA"/>
</dbReference>
<feature type="compositionally biased region" description="Low complexity" evidence="1">
    <location>
        <begin position="81"/>
        <end position="100"/>
    </location>
</feature>
<feature type="region of interest" description="Disordered" evidence="1">
    <location>
        <begin position="612"/>
        <end position="652"/>
    </location>
</feature>
<feature type="transmembrane region" description="Helical" evidence="2">
    <location>
        <begin position="908"/>
        <end position="928"/>
    </location>
</feature>
<name>A0ABR3X6N7_9PEZI</name>
<evidence type="ECO:0008006" key="5">
    <source>
        <dbReference type="Google" id="ProtNLM"/>
    </source>
</evidence>